<sequence length="251" mass="27917">MAVERRQFMLDYVWKHGELLTNQAMELFSASAPTIRRDFNKLVQSHPALTRTHGGIHIRIQDTDKEFEFDIKQNLNTQSKQEIAAKACRLIQPHDCIFLDSGSTCFELAKYLRSIPLTVVTTDVKIADLLGGARDIDLYIVGGKVRTGFFSIGDTMACDMLQQFSATLGFMSCDAVSLDAGVTNSSMFEVSVKRALMKQSKAVCMLVDEQKLETTAPYAVASLSVIKYLVTTSNADVDLLNKYRARGIEVL</sequence>
<evidence type="ECO:0000256" key="2">
    <source>
        <dbReference type="ARBA" id="ARBA00023125"/>
    </source>
</evidence>
<dbReference type="PANTHER" id="PTHR30363">
    <property type="entry name" value="HTH-TYPE TRANSCRIPTIONAL REGULATOR SRLR-RELATED"/>
    <property type="match status" value="1"/>
</dbReference>
<evidence type="ECO:0000256" key="3">
    <source>
        <dbReference type="ARBA" id="ARBA00023163"/>
    </source>
</evidence>
<dbReference type="RefSeq" id="WP_075705807.1">
    <property type="nucleotide sequence ID" value="NZ_AP019655.1"/>
</dbReference>
<dbReference type="InterPro" id="IPR018356">
    <property type="entry name" value="Tscrpt_reg_HTH_DeoR_CS"/>
</dbReference>
<keyword evidence="2" id="KW-0238">DNA-binding</keyword>
<dbReference type="EMBL" id="MJMH01000099">
    <property type="protein sequence ID" value="OLQ95091.1"/>
    <property type="molecule type" value="Genomic_DNA"/>
</dbReference>
<reference evidence="7 8" key="1">
    <citation type="submission" date="2016-09" db="EMBL/GenBank/DDBJ databases">
        <title>Genomic Taxonomy of the Vibrionaceae.</title>
        <authorList>
            <person name="Gonzalez-Castillo A."/>
            <person name="Gomez-Gil B."/>
            <person name="Enciso-Ibarra K."/>
        </authorList>
    </citation>
    <scope>NUCLEOTIDE SEQUENCE [LARGE SCALE GENOMIC DNA]</scope>
    <source>
        <strain evidence="6 7">CAIM 1902</strain>
        <strain evidence="5 8">CAIM 703</strain>
    </source>
</reference>
<dbReference type="Pfam" id="PF00455">
    <property type="entry name" value="DeoRC"/>
    <property type="match status" value="1"/>
</dbReference>
<dbReference type="InterPro" id="IPR036388">
    <property type="entry name" value="WH-like_DNA-bd_sf"/>
</dbReference>
<dbReference type="Proteomes" id="UP000186313">
    <property type="component" value="Unassembled WGS sequence"/>
</dbReference>
<feature type="domain" description="HTH deoR-type" evidence="4">
    <location>
        <begin position="2"/>
        <end position="58"/>
    </location>
</feature>
<evidence type="ECO:0000313" key="7">
    <source>
        <dbReference type="Proteomes" id="UP000186039"/>
    </source>
</evidence>
<name>A0A1Q9HQM2_9VIBR</name>
<dbReference type="Gene3D" id="1.10.10.10">
    <property type="entry name" value="Winged helix-like DNA-binding domain superfamily/Winged helix DNA-binding domain"/>
    <property type="match status" value="1"/>
</dbReference>
<dbReference type="SUPFAM" id="SSF100950">
    <property type="entry name" value="NagB/RpiA/CoA transferase-like"/>
    <property type="match status" value="1"/>
</dbReference>
<evidence type="ECO:0000313" key="6">
    <source>
        <dbReference type="EMBL" id="OLQ95091.1"/>
    </source>
</evidence>
<protein>
    <recommendedName>
        <fullName evidence="4">HTH deoR-type domain-containing protein</fullName>
    </recommendedName>
</protein>
<dbReference type="PANTHER" id="PTHR30363:SF24">
    <property type="entry name" value="SGC REGION TRANSCRIPTIONAL REGULATOR-RELATED"/>
    <property type="match status" value="1"/>
</dbReference>
<dbReference type="InterPro" id="IPR037171">
    <property type="entry name" value="NagB/RpiA_transferase-like"/>
</dbReference>
<gene>
    <name evidence="6" type="ORF">BIY20_07020</name>
    <name evidence="5" type="ORF">BIY22_01365</name>
</gene>
<dbReference type="GO" id="GO:0003677">
    <property type="term" value="F:DNA binding"/>
    <property type="evidence" value="ECO:0007669"/>
    <property type="project" value="UniProtKB-KW"/>
</dbReference>
<dbReference type="SMART" id="SM00420">
    <property type="entry name" value="HTH_DEOR"/>
    <property type="match status" value="1"/>
</dbReference>
<keyword evidence="3" id="KW-0804">Transcription</keyword>
<dbReference type="Pfam" id="PF08220">
    <property type="entry name" value="HTH_DeoR"/>
    <property type="match status" value="1"/>
</dbReference>
<dbReference type="STRING" id="1381081.BIY22_01365"/>
<evidence type="ECO:0000313" key="5">
    <source>
        <dbReference type="EMBL" id="OLQ93167.1"/>
    </source>
</evidence>
<comment type="caution">
    <text evidence="5">The sequence shown here is derived from an EMBL/GenBank/DDBJ whole genome shotgun (WGS) entry which is preliminary data.</text>
</comment>
<evidence type="ECO:0000256" key="1">
    <source>
        <dbReference type="ARBA" id="ARBA00023015"/>
    </source>
</evidence>
<dbReference type="SMART" id="SM01134">
    <property type="entry name" value="DeoRC"/>
    <property type="match status" value="1"/>
</dbReference>
<dbReference type="PROSITE" id="PS51000">
    <property type="entry name" value="HTH_DEOR_2"/>
    <property type="match status" value="1"/>
</dbReference>
<evidence type="ECO:0000259" key="4">
    <source>
        <dbReference type="PROSITE" id="PS51000"/>
    </source>
</evidence>
<dbReference type="EMBL" id="MJMJ01000001">
    <property type="protein sequence ID" value="OLQ93167.1"/>
    <property type="molecule type" value="Genomic_DNA"/>
</dbReference>
<dbReference type="InterPro" id="IPR014036">
    <property type="entry name" value="DeoR-like_C"/>
</dbReference>
<accession>A0A1Q9HQM2</accession>
<dbReference type="OrthoDB" id="9814815at2"/>
<dbReference type="InterPro" id="IPR050313">
    <property type="entry name" value="Carb_Metab_HTH_regulators"/>
</dbReference>
<dbReference type="PROSITE" id="PS00894">
    <property type="entry name" value="HTH_DEOR_1"/>
    <property type="match status" value="1"/>
</dbReference>
<organism evidence="5 8">
    <name type="scientific">Vibrio panuliri</name>
    <dbReference type="NCBI Taxonomy" id="1381081"/>
    <lineage>
        <taxon>Bacteria</taxon>
        <taxon>Pseudomonadati</taxon>
        <taxon>Pseudomonadota</taxon>
        <taxon>Gammaproteobacteria</taxon>
        <taxon>Vibrionales</taxon>
        <taxon>Vibrionaceae</taxon>
        <taxon>Vibrio</taxon>
    </lineage>
</organism>
<dbReference type="Gene3D" id="3.40.50.1360">
    <property type="match status" value="1"/>
</dbReference>
<dbReference type="Proteomes" id="UP000186039">
    <property type="component" value="Unassembled WGS sequence"/>
</dbReference>
<keyword evidence="1" id="KW-0805">Transcription regulation</keyword>
<dbReference type="GO" id="GO:0003700">
    <property type="term" value="F:DNA-binding transcription factor activity"/>
    <property type="evidence" value="ECO:0007669"/>
    <property type="project" value="InterPro"/>
</dbReference>
<dbReference type="AlphaFoldDB" id="A0A1Q9HQM2"/>
<evidence type="ECO:0000313" key="8">
    <source>
        <dbReference type="Proteomes" id="UP000186313"/>
    </source>
</evidence>
<proteinExistence type="predicted"/>
<dbReference type="InterPro" id="IPR001034">
    <property type="entry name" value="DeoR_HTH"/>
</dbReference>
<keyword evidence="7" id="KW-1185">Reference proteome</keyword>